<dbReference type="Proteomes" id="UP000051213">
    <property type="component" value="Unassembled WGS sequence"/>
</dbReference>
<organism evidence="1 2">
    <name type="scientific">SAR92 bacterium BACL26 MAG-121220-bin70</name>
    <dbReference type="NCBI Taxonomy" id="1655626"/>
    <lineage>
        <taxon>Bacteria</taxon>
        <taxon>Pseudomonadati</taxon>
        <taxon>Pseudomonadota</taxon>
        <taxon>Gammaproteobacteria</taxon>
        <taxon>Cellvibrionales</taxon>
        <taxon>Porticoccaceae</taxon>
        <taxon>SAR92 clade</taxon>
    </lineage>
</organism>
<gene>
    <name evidence="1" type="ORF">ABS24_09115</name>
</gene>
<name>A0A0R2UEF1_9GAMM</name>
<dbReference type="InterPro" id="IPR007433">
    <property type="entry name" value="DUF481"/>
</dbReference>
<protein>
    <recommendedName>
        <fullName evidence="3">DUF481 domain-containing protein</fullName>
    </recommendedName>
</protein>
<comment type="caution">
    <text evidence="1">The sequence shown here is derived from an EMBL/GenBank/DDBJ whole genome shotgun (WGS) entry which is preliminary data.</text>
</comment>
<reference evidence="1 2" key="1">
    <citation type="submission" date="2015-10" db="EMBL/GenBank/DDBJ databases">
        <title>Metagenome-Assembled Genomes uncover a global brackish microbiome.</title>
        <authorList>
            <person name="Hugerth L.W."/>
            <person name="Larsson J."/>
            <person name="Alneberg J."/>
            <person name="Lindh M.V."/>
            <person name="Legrand C."/>
            <person name="Pinhassi J."/>
            <person name="Andersson A.F."/>
        </authorList>
    </citation>
    <scope>NUCLEOTIDE SEQUENCE [LARGE SCALE GENOMIC DNA]</scope>
    <source>
        <strain evidence="1">BACL26 MAG-121220-bin70</strain>
    </source>
</reference>
<dbReference type="AlphaFoldDB" id="A0A0R2UEF1"/>
<sequence>MSHNKFYLFSFLIITFPAVSSADEIILLNGDILQGSITEKTDSHIIWNADNFGNLSIALDQVRSVNGALLTNNSMDVTQSRPEEEPSAIIMSFFGESFSGSTAAFGNMSSGNDERNEWGLETEMSWINGDLRHRSALGYESKSADNNQANIKYHLSHSVDWFFKDSWFWSNQGSFGANDNRAIDNVYTLGSNLGNQFWDNDESALLAETGLVWISETFIDGTKDDRLTLSWSSVYRKLLFKKMGLSHSHQLLVSIEDADNSQLSADVGFDFPLTNNLFTKISIEWTYDNRPVGGVEKSDRKLNLGVNYSW</sequence>
<proteinExistence type="predicted"/>
<dbReference type="Pfam" id="PF04338">
    <property type="entry name" value="DUF481"/>
    <property type="match status" value="1"/>
</dbReference>
<evidence type="ECO:0008006" key="3">
    <source>
        <dbReference type="Google" id="ProtNLM"/>
    </source>
</evidence>
<evidence type="ECO:0000313" key="1">
    <source>
        <dbReference type="EMBL" id="KRO95818.1"/>
    </source>
</evidence>
<accession>A0A0R2UEF1</accession>
<dbReference type="EMBL" id="LICA01000072">
    <property type="protein sequence ID" value="KRO95818.1"/>
    <property type="molecule type" value="Genomic_DNA"/>
</dbReference>
<evidence type="ECO:0000313" key="2">
    <source>
        <dbReference type="Proteomes" id="UP000051213"/>
    </source>
</evidence>